<feature type="transmembrane region" description="Helical" evidence="1">
    <location>
        <begin position="127"/>
        <end position="147"/>
    </location>
</feature>
<dbReference type="EMBL" id="JAZDDG010000002">
    <property type="protein sequence ID" value="MEE1975517.1"/>
    <property type="molecule type" value="Genomic_DNA"/>
</dbReference>
<keyword evidence="1" id="KW-1133">Transmembrane helix</keyword>
<accession>A0ABU7IRD2</accession>
<sequence>MHIQYSRSHTEEELMEILALQKQNSPTNFSEEEKQKEGFITILHSFDQLKNLNDDCPHIIAKFEGKVIGYALCMTKKFAKEIPLLTSMFENADILLKEKSYLAMGQICVSKDFRGYILEIHLLGLELNFPFINILLLFFNNIIIFVIE</sequence>
<evidence type="ECO:0008006" key="4">
    <source>
        <dbReference type="Google" id="ProtNLM"/>
    </source>
</evidence>
<name>A0ABU7IRD2_9FLAO</name>
<evidence type="ECO:0000256" key="1">
    <source>
        <dbReference type="SAM" id="Phobius"/>
    </source>
</evidence>
<evidence type="ECO:0000313" key="2">
    <source>
        <dbReference type="EMBL" id="MEE1975517.1"/>
    </source>
</evidence>
<protein>
    <recommendedName>
        <fullName evidence="4">N-acetyltransferase domain-containing protein</fullName>
    </recommendedName>
</protein>
<dbReference type="SUPFAM" id="SSF55729">
    <property type="entry name" value="Acyl-CoA N-acyltransferases (Nat)"/>
    <property type="match status" value="1"/>
</dbReference>
<comment type="caution">
    <text evidence="2">The sequence shown here is derived from an EMBL/GenBank/DDBJ whole genome shotgun (WGS) entry which is preliminary data.</text>
</comment>
<evidence type="ECO:0000313" key="3">
    <source>
        <dbReference type="Proteomes" id="UP001356308"/>
    </source>
</evidence>
<dbReference type="RefSeq" id="WP_272650338.1">
    <property type="nucleotide sequence ID" value="NZ_JAZDDG010000002.1"/>
</dbReference>
<dbReference type="Proteomes" id="UP001356308">
    <property type="component" value="Unassembled WGS sequence"/>
</dbReference>
<proteinExistence type="predicted"/>
<keyword evidence="1" id="KW-0812">Transmembrane</keyword>
<gene>
    <name evidence="2" type="ORF">V1I91_05525</name>
</gene>
<dbReference type="Gene3D" id="3.40.630.30">
    <property type="match status" value="1"/>
</dbReference>
<keyword evidence="1" id="KW-0472">Membrane</keyword>
<reference evidence="2 3" key="1">
    <citation type="submission" date="2024-01" db="EMBL/GenBank/DDBJ databases">
        <title>Maribacter spp. originated from different algae showed divergent polysaccharides utilization ability.</title>
        <authorList>
            <person name="Wang H."/>
            <person name="Wu Y."/>
        </authorList>
    </citation>
    <scope>NUCLEOTIDE SEQUENCE [LARGE SCALE GENOMIC DNA]</scope>
    <source>
        <strain evidence="2 3">PR1</strain>
    </source>
</reference>
<dbReference type="InterPro" id="IPR016181">
    <property type="entry name" value="Acyl_CoA_acyltransferase"/>
</dbReference>
<organism evidence="2 3">
    <name type="scientific">Maribacter cobaltidurans</name>
    <dbReference type="NCBI Taxonomy" id="1178778"/>
    <lineage>
        <taxon>Bacteria</taxon>
        <taxon>Pseudomonadati</taxon>
        <taxon>Bacteroidota</taxon>
        <taxon>Flavobacteriia</taxon>
        <taxon>Flavobacteriales</taxon>
        <taxon>Flavobacteriaceae</taxon>
        <taxon>Maribacter</taxon>
    </lineage>
</organism>
<keyword evidence="3" id="KW-1185">Reference proteome</keyword>